<accession>A0ABN3NRV2</accession>
<name>A0ABN3NRV2_9ACTN</name>
<proteinExistence type="predicted"/>
<evidence type="ECO:0000313" key="2">
    <source>
        <dbReference type="Proteomes" id="UP001499978"/>
    </source>
</evidence>
<sequence>MSGYAIIVAKVSPWGFSRHRFQPANGRHSCIGASDQAARNRARVSPCASCNGKGQPVKYFPDSAAGVTLSAAAFFLD</sequence>
<comment type="caution">
    <text evidence="1">The sequence shown here is derived from an EMBL/GenBank/DDBJ whole genome shotgun (WGS) entry which is preliminary data.</text>
</comment>
<reference evidence="1 2" key="1">
    <citation type="journal article" date="2019" name="Int. J. Syst. Evol. Microbiol.">
        <title>The Global Catalogue of Microorganisms (GCM) 10K type strain sequencing project: providing services to taxonomists for standard genome sequencing and annotation.</title>
        <authorList>
            <consortium name="The Broad Institute Genomics Platform"/>
            <consortium name="The Broad Institute Genome Sequencing Center for Infectious Disease"/>
            <person name="Wu L."/>
            <person name="Ma J."/>
        </authorList>
    </citation>
    <scope>NUCLEOTIDE SEQUENCE [LARGE SCALE GENOMIC DNA]</scope>
    <source>
        <strain evidence="1 2">JCM 3367</strain>
    </source>
</reference>
<keyword evidence="2" id="KW-1185">Reference proteome</keyword>
<protein>
    <submittedName>
        <fullName evidence="1">Uncharacterized protein</fullName>
    </submittedName>
</protein>
<evidence type="ECO:0000313" key="1">
    <source>
        <dbReference type="EMBL" id="GAA2530978.1"/>
    </source>
</evidence>
<dbReference type="Proteomes" id="UP001499978">
    <property type="component" value="Unassembled WGS sequence"/>
</dbReference>
<gene>
    <name evidence="1" type="ORF">GCM10010201_33160</name>
</gene>
<organism evidence="1 2">
    <name type="scientific">Pilimelia columellifera subsp. columellifera</name>
    <dbReference type="NCBI Taxonomy" id="706583"/>
    <lineage>
        <taxon>Bacteria</taxon>
        <taxon>Bacillati</taxon>
        <taxon>Actinomycetota</taxon>
        <taxon>Actinomycetes</taxon>
        <taxon>Micromonosporales</taxon>
        <taxon>Micromonosporaceae</taxon>
        <taxon>Pilimelia</taxon>
    </lineage>
</organism>
<dbReference type="EMBL" id="BAAARY010000023">
    <property type="protein sequence ID" value="GAA2530978.1"/>
    <property type="molecule type" value="Genomic_DNA"/>
</dbReference>